<feature type="transmembrane region" description="Helical" evidence="7">
    <location>
        <begin position="192"/>
        <end position="212"/>
    </location>
</feature>
<reference evidence="8 9" key="1">
    <citation type="submission" date="2019-07" db="EMBL/GenBank/DDBJ databases">
        <title>Finished genome of Venturia effusa.</title>
        <authorList>
            <person name="Young C.A."/>
            <person name="Cox M.P."/>
            <person name="Ganley A.R.D."/>
            <person name="David W.J."/>
        </authorList>
    </citation>
    <scope>NUCLEOTIDE SEQUENCE [LARGE SCALE GENOMIC DNA]</scope>
    <source>
        <strain evidence="9">albino</strain>
    </source>
</reference>
<feature type="region of interest" description="Disordered" evidence="6">
    <location>
        <begin position="1"/>
        <end position="75"/>
    </location>
</feature>
<dbReference type="InterPro" id="IPR036259">
    <property type="entry name" value="MFS_trans_sf"/>
</dbReference>
<keyword evidence="2" id="KW-0813">Transport</keyword>
<dbReference type="EMBL" id="CP042188">
    <property type="protein sequence ID" value="QDS70150.1"/>
    <property type="molecule type" value="Genomic_DNA"/>
</dbReference>
<evidence type="ECO:0000256" key="5">
    <source>
        <dbReference type="ARBA" id="ARBA00023136"/>
    </source>
</evidence>
<keyword evidence="9" id="KW-1185">Reference proteome</keyword>
<feature type="transmembrane region" description="Helical" evidence="7">
    <location>
        <begin position="330"/>
        <end position="349"/>
    </location>
</feature>
<feature type="transmembrane region" description="Helical" evidence="7">
    <location>
        <begin position="472"/>
        <end position="490"/>
    </location>
</feature>
<comment type="subcellular location">
    <subcellularLocation>
        <location evidence="1">Membrane</location>
        <topology evidence="1">Multi-pass membrane protein</topology>
    </subcellularLocation>
</comment>
<feature type="transmembrane region" description="Helical" evidence="7">
    <location>
        <begin position="113"/>
        <end position="134"/>
    </location>
</feature>
<accession>A0A517L3D8</accession>
<dbReference type="GO" id="GO:0005886">
    <property type="term" value="C:plasma membrane"/>
    <property type="evidence" value="ECO:0007669"/>
    <property type="project" value="TreeGrafter"/>
</dbReference>
<evidence type="ECO:0000256" key="2">
    <source>
        <dbReference type="ARBA" id="ARBA00022448"/>
    </source>
</evidence>
<sequence length="634" mass="69042">MGEHNKSDVIGEPEAGRPGITTHASARHSTSIRPSMENANSNEQSPLLRSSESHEEPSSFKIGEDDDDNSWQDEDDQETKSSWYMLLLTIGSFGLQMGWSVEMSNGSPYLISLGLSKTVLALVWIAGPLSGVLVQPYVGIKSDRSRNKWGKRRPYIIGGGLATVISLMSLAWTREIVGSVLGIFGVDAESKGVAMTVMLLAVVLIYVLDFAINVLQAAIRAFIVDCAPVHQQESANAWASRVSGVANIFGMFCGGTDLPKYLPFLGSTQFKVLCAIASTSMLVTAAVSCASIQERDPTLEGTPTTDDSLLGLFKDLALSFRRLPPQIMRICEAWIGWFPFLFYTTTYIAEMYVDPIYEANPNLSREEADKIWEAGTRRGTFALLLFAIVTFTSSVLLPFIIPPTYQAPITMSNRALIQPLTPTTEGFMSGSGYFPLIRPSKNQESTTWTRLSSKIEFLLSKLQIKSLTLRRAWLLSHIYFAICMVMTFVVSGTTGATILIMAIGIPWSITQWAPFALISAEISKRDAIRRGIIRAPATTEGNLQAADEDDAVHQAGVVLGIHNVSISAPQVLATLISSVIFKALAKPRGVPGDNSVAWCMRFGALCALGAAWLTSRVHEDRIVKKGGGAVVIEE</sequence>
<evidence type="ECO:0000256" key="6">
    <source>
        <dbReference type="SAM" id="MobiDB-lite"/>
    </source>
</evidence>
<dbReference type="PANTHER" id="PTHR19432:SF35">
    <property type="entry name" value="SOLUTE CARRIER FAMILY 45 MEMBER 3 ISOFORM X1"/>
    <property type="match status" value="1"/>
</dbReference>
<evidence type="ECO:0000313" key="9">
    <source>
        <dbReference type="Proteomes" id="UP000316270"/>
    </source>
</evidence>
<gene>
    <name evidence="8" type="ORF">FKW77_005863</name>
</gene>
<evidence type="ECO:0008006" key="10">
    <source>
        <dbReference type="Google" id="ProtNLM"/>
    </source>
</evidence>
<feature type="transmembrane region" description="Helical" evidence="7">
    <location>
        <begin position="83"/>
        <end position="101"/>
    </location>
</feature>
<evidence type="ECO:0000256" key="3">
    <source>
        <dbReference type="ARBA" id="ARBA00022692"/>
    </source>
</evidence>
<evidence type="ECO:0000256" key="1">
    <source>
        <dbReference type="ARBA" id="ARBA00004141"/>
    </source>
</evidence>
<feature type="transmembrane region" description="Helical" evidence="7">
    <location>
        <begin position="155"/>
        <end position="172"/>
    </location>
</feature>
<dbReference type="Gene3D" id="1.20.1250.20">
    <property type="entry name" value="MFS general substrate transporter like domains"/>
    <property type="match status" value="1"/>
</dbReference>
<keyword evidence="4 7" id="KW-1133">Transmembrane helix</keyword>
<keyword evidence="5 7" id="KW-0472">Membrane</keyword>
<proteinExistence type="predicted"/>
<feature type="transmembrane region" description="Helical" evidence="7">
    <location>
        <begin position="496"/>
        <end position="520"/>
    </location>
</feature>
<evidence type="ECO:0000313" key="8">
    <source>
        <dbReference type="EMBL" id="QDS70150.1"/>
    </source>
</evidence>
<dbReference type="SUPFAM" id="SSF103473">
    <property type="entry name" value="MFS general substrate transporter"/>
    <property type="match status" value="1"/>
</dbReference>
<feature type="compositionally biased region" description="Polar residues" evidence="6">
    <location>
        <begin position="22"/>
        <end position="50"/>
    </location>
</feature>
<organism evidence="8 9">
    <name type="scientific">Venturia effusa</name>
    <dbReference type="NCBI Taxonomy" id="50376"/>
    <lineage>
        <taxon>Eukaryota</taxon>
        <taxon>Fungi</taxon>
        <taxon>Dikarya</taxon>
        <taxon>Ascomycota</taxon>
        <taxon>Pezizomycotina</taxon>
        <taxon>Dothideomycetes</taxon>
        <taxon>Pleosporomycetidae</taxon>
        <taxon>Venturiales</taxon>
        <taxon>Venturiaceae</taxon>
        <taxon>Venturia</taxon>
    </lineage>
</organism>
<feature type="compositionally biased region" description="Acidic residues" evidence="6">
    <location>
        <begin position="64"/>
        <end position="75"/>
    </location>
</feature>
<dbReference type="PANTHER" id="PTHR19432">
    <property type="entry name" value="SUGAR TRANSPORTER"/>
    <property type="match status" value="1"/>
</dbReference>
<dbReference type="Pfam" id="PF13347">
    <property type="entry name" value="MFS_2"/>
    <property type="match status" value="1"/>
</dbReference>
<name>A0A517L3D8_9PEZI</name>
<keyword evidence="3 7" id="KW-0812">Transmembrane</keyword>
<dbReference type="AlphaFoldDB" id="A0A517L3D8"/>
<dbReference type="GO" id="GO:0008506">
    <property type="term" value="F:sucrose:proton symporter activity"/>
    <property type="evidence" value="ECO:0007669"/>
    <property type="project" value="TreeGrafter"/>
</dbReference>
<feature type="transmembrane region" description="Helical" evidence="7">
    <location>
        <begin position="381"/>
        <end position="401"/>
    </location>
</feature>
<evidence type="ECO:0000256" key="4">
    <source>
        <dbReference type="ARBA" id="ARBA00022989"/>
    </source>
</evidence>
<dbReference type="OrthoDB" id="28755at2759"/>
<dbReference type="Proteomes" id="UP000316270">
    <property type="component" value="Chromosome 4"/>
</dbReference>
<evidence type="ECO:0000256" key="7">
    <source>
        <dbReference type="SAM" id="Phobius"/>
    </source>
</evidence>
<protein>
    <recommendedName>
        <fullName evidence="10">Sucrose transporter</fullName>
    </recommendedName>
</protein>